<dbReference type="AlphaFoldDB" id="L7JVK0"/>
<dbReference type="GO" id="GO:0043022">
    <property type="term" value="F:ribosome binding"/>
    <property type="evidence" value="ECO:0007669"/>
    <property type="project" value="InterPro"/>
</dbReference>
<accession>L7JVK0</accession>
<dbReference type="Pfam" id="PF21485">
    <property type="entry name" value="IF5A-like_N"/>
    <property type="match status" value="1"/>
</dbReference>
<keyword evidence="2" id="KW-0396">Initiation factor</keyword>
<name>L7JVK0_TRAHO</name>
<dbReference type="GO" id="GO:0045901">
    <property type="term" value="P:positive regulation of translational elongation"/>
    <property type="evidence" value="ECO:0007669"/>
    <property type="project" value="InterPro"/>
</dbReference>
<evidence type="ECO:0000259" key="1">
    <source>
        <dbReference type="Pfam" id="PF21485"/>
    </source>
</evidence>
<dbReference type="Proteomes" id="UP000011185">
    <property type="component" value="Unassembled WGS sequence"/>
</dbReference>
<dbReference type="EMBL" id="JH994025">
    <property type="protein sequence ID" value="ELQ74762.1"/>
    <property type="molecule type" value="Genomic_DNA"/>
</dbReference>
<dbReference type="Gene3D" id="2.30.30.30">
    <property type="match status" value="1"/>
</dbReference>
<dbReference type="GO" id="GO:0045905">
    <property type="term" value="P:positive regulation of translational termination"/>
    <property type="evidence" value="ECO:0007669"/>
    <property type="project" value="InterPro"/>
</dbReference>
<evidence type="ECO:0000313" key="3">
    <source>
        <dbReference type="Proteomes" id="UP000011185"/>
    </source>
</evidence>
<dbReference type="InParanoid" id="L7JVK0"/>
<reference evidence="2 3" key="1">
    <citation type="journal article" date="2012" name="PLoS Pathog.">
        <title>The genome of the obligate intracellular parasite Trachipleistophora hominis: new insights into microsporidian genome dynamics and reductive evolution.</title>
        <authorList>
            <person name="Heinz E."/>
            <person name="Williams T.A."/>
            <person name="Nakjang S."/>
            <person name="Noel C.J."/>
            <person name="Swan D.C."/>
            <person name="Goldberg A.V."/>
            <person name="Harris S.R."/>
            <person name="Weinmaier T."/>
            <person name="Markert S."/>
            <person name="Becher D."/>
            <person name="Bernhardt J."/>
            <person name="Dagan T."/>
            <person name="Hacker C."/>
            <person name="Lucocq J.M."/>
            <person name="Schweder T."/>
            <person name="Rattei T."/>
            <person name="Hall N."/>
            <person name="Hirt R.P."/>
            <person name="Embley T.M."/>
        </authorList>
    </citation>
    <scope>NUCLEOTIDE SEQUENCE [LARGE SCALE GENOMIC DNA]</scope>
</reference>
<organism evidence="2 3">
    <name type="scientific">Trachipleistophora hominis</name>
    <name type="common">Microsporidian parasite</name>
    <dbReference type="NCBI Taxonomy" id="72359"/>
    <lineage>
        <taxon>Eukaryota</taxon>
        <taxon>Fungi</taxon>
        <taxon>Fungi incertae sedis</taxon>
        <taxon>Microsporidia</taxon>
        <taxon>Pleistophoridae</taxon>
        <taxon>Trachipleistophora</taxon>
    </lineage>
</organism>
<dbReference type="PROSITE" id="PS00302">
    <property type="entry name" value="IF5A_HYPUSINE"/>
    <property type="match status" value="1"/>
</dbReference>
<sequence length="180" mass="19806">MYFKSKKIYPLMAISEEEFDSSVNANTLKEKTVIVADADRKDYVRITSVTKVKTGKHGAAKVMISGKNIRTNLKAEMSFSGGSKVYVVVPVKKTYVLVDFDEEEDCIYADPLISTGYAEMETLHCNEIEKDRVKLLLDTIKSAGEDAVIQFATVSCPGLTLLEEISVVGSKKGAPKRARG</sequence>
<keyword evidence="3" id="KW-1185">Reference proteome</keyword>
<dbReference type="GO" id="GO:0003746">
    <property type="term" value="F:translation elongation factor activity"/>
    <property type="evidence" value="ECO:0007669"/>
    <property type="project" value="InterPro"/>
</dbReference>
<dbReference type="GO" id="GO:0003743">
    <property type="term" value="F:translation initiation factor activity"/>
    <property type="evidence" value="ECO:0007669"/>
    <property type="project" value="UniProtKB-KW"/>
</dbReference>
<dbReference type="GO" id="GO:0003723">
    <property type="term" value="F:RNA binding"/>
    <property type="evidence" value="ECO:0007669"/>
    <property type="project" value="InterPro"/>
</dbReference>
<protein>
    <submittedName>
        <fullName evidence="2">Translation initiation factor 5A (EIF-5A)</fullName>
    </submittedName>
</protein>
<dbReference type="InterPro" id="IPR048670">
    <property type="entry name" value="IF5A-like_N"/>
</dbReference>
<dbReference type="SUPFAM" id="SSF50104">
    <property type="entry name" value="Translation proteins SH3-like domain"/>
    <property type="match status" value="1"/>
</dbReference>
<gene>
    <name evidence="2" type="ORF">THOM_2323</name>
</gene>
<keyword evidence="2" id="KW-0648">Protein biosynthesis</keyword>
<feature type="domain" description="Translation initiation factor 5A-like N-terminal" evidence="1">
    <location>
        <begin position="44"/>
        <end position="78"/>
    </location>
</feature>
<dbReference type="OMA" id="EDCIYAD"/>
<proteinExistence type="predicted"/>
<evidence type="ECO:0000313" key="2">
    <source>
        <dbReference type="EMBL" id="ELQ74762.1"/>
    </source>
</evidence>
<dbReference type="OrthoDB" id="9975114at2759"/>
<dbReference type="InterPro" id="IPR008991">
    <property type="entry name" value="Translation_prot_SH3-like_sf"/>
</dbReference>
<dbReference type="InterPro" id="IPR019769">
    <property type="entry name" value="Trans_elong_IF5A_hypusine_site"/>
</dbReference>
<dbReference type="VEuPathDB" id="MicrosporidiaDB:THOM_2323"/>
<dbReference type="InterPro" id="IPR014722">
    <property type="entry name" value="Rib_uL2_dom2"/>
</dbReference>
<dbReference type="HOGENOM" id="CLU_1644819_0_0_1"/>